<evidence type="ECO:0000256" key="3">
    <source>
        <dbReference type="SAM" id="MobiDB-lite"/>
    </source>
</evidence>
<keyword evidence="2" id="KW-0539">Nucleus</keyword>
<accession>A0A7N0VAC1</accession>
<dbReference type="InterPro" id="IPR018467">
    <property type="entry name" value="CCT_CS"/>
</dbReference>
<comment type="domain">
    <text evidence="2">The jas domain is required for interaction with COI1.</text>
</comment>
<dbReference type="AlphaFoldDB" id="A0A7N0VAC1"/>
<feature type="domain" description="Tify" evidence="4">
    <location>
        <begin position="102"/>
        <end position="137"/>
    </location>
</feature>
<keyword evidence="2" id="KW-1184">Jasmonic acid signaling pathway</keyword>
<evidence type="ECO:0000259" key="4">
    <source>
        <dbReference type="PROSITE" id="PS51320"/>
    </source>
</evidence>
<sequence>MSSSSEFSAAASGNKMTSPEKSSFSKTCNLLREYLKEKGSLGDVNLGIALAGDSGFGTSSATAPKSGTLPRTLSSFTLFPQGGAKAGIEDAAKVGDYRCAETEPEKGQMTIFYGGRVMVFNDMPNSKAMEVMRLASIAVSQATAAPAPAPAPAAAGLGIITPHESITKISQPVLREIPIARKQSLARFLEKRKDRIMAHSPYSTSGGNLTKGAGPPSMPTDKSWLALAGS</sequence>
<dbReference type="PANTHER" id="PTHR33077">
    <property type="entry name" value="PROTEIN TIFY 4A-RELATED-RELATED"/>
    <property type="match status" value="1"/>
</dbReference>
<comment type="subcellular location">
    <subcellularLocation>
        <location evidence="2">Nucleus</location>
    </subcellularLocation>
</comment>
<feature type="compositionally biased region" description="Polar residues" evidence="3">
    <location>
        <begin position="14"/>
        <end position="24"/>
    </location>
</feature>
<reference evidence="5" key="1">
    <citation type="submission" date="2021-01" db="UniProtKB">
        <authorList>
            <consortium name="EnsemblPlants"/>
        </authorList>
    </citation>
    <scope>IDENTIFICATION</scope>
</reference>
<organism evidence="5 6">
    <name type="scientific">Kalanchoe fedtschenkoi</name>
    <name type="common">Lavender scallops</name>
    <name type="synonym">South American air plant</name>
    <dbReference type="NCBI Taxonomy" id="63787"/>
    <lineage>
        <taxon>Eukaryota</taxon>
        <taxon>Viridiplantae</taxon>
        <taxon>Streptophyta</taxon>
        <taxon>Embryophyta</taxon>
        <taxon>Tracheophyta</taxon>
        <taxon>Spermatophyta</taxon>
        <taxon>Magnoliopsida</taxon>
        <taxon>eudicotyledons</taxon>
        <taxon>Gunneridae</taxon>
        <taxon>Pentapetalae</taxon>
        <taxon>Saxifragales</taxon>
        <taxon>Crassulaceae</taxon>
        <taxon>Kalanchoe</taxon>
    </lineage>
</organism>
<comment type="similarity">
    <text evidence="1 2">Belongs to the TIFY/JAZ family.</text>
</comment>
<name>A0A7N0VAC1_KALFE</name>
<dbReference type="PANTHER" id="PTHR33077:SF140">
    <property type="entry name" value="PROTEIN TIFY 10B"/>
    <property type="match status" value="1"/>
</dbReference>
<protein>
    <recommendedName>
        <fullName evidence="2">Protein TIFY</fullName>
    </recommendedName>
    <alternativeName>
        <fullName evidence="2">Jasmonate ZIM domain-containing protein</fullName>
    </alternativeName>
</protein>
<evidence type="ECO:0000313" key="5">
    <source>
        <dbReference type="EnsemblPlants" id="Kaladp0496s0005.1.v1.1"/>
    </source>
</evidence>
<keyword evidence="6" id="KW-1185">Reference proteome</keyword>
<dbReference type="GO" id="GO:0031347">
    <property type="term" value="P:regulation of defense response"/>
    <property type="evidence" value="ECO:0007669"/>
    <property type="project" value="UniProtKB-UniRule"/>
</dbReference>
<evidence type="ECO:0000313" key="6">
    <source>
        <dbReference type="Proteomes" id="UP000594263"/>
    </source>
</evidence>
<dbReference type="GO" id="GO:0009611">
    <property type="term" value="P:response to wounding"/>
    <property type="evidence" value="ECO:0007669"/>
    <property type="project" value="UniProtKB-UniRule"/>
</dbReference>
<feature type="region of interest" description="Disordered" evidence="3">
    <location>
        <begin position="197"/>
        <end position="230"/>
    </location>
</feature>
<dbReference type="OMA" id="RCAETEP"/>
<proteinExistence type="inferred from homology"/>
<dbReference type="Pfam" id="PF09425">
    <property type="entry name" value="Jas_motif"/>
    <property type="match status" value="1"/>
</dbReference>
<dbReference type="Pfam" id="PF06200">
    <property type="entry name" value="tify"/>
    <property type="match status" value="1"/>
</dbReference>
<dbReference type="SMART" id="SM00979">
    <property type="entry name" value="TIFY"/>
    <property type="match status" value="1"/>
</dbReference>
<dbReference type="InterPro" id="IPR040390">
    <property type="entry name" value="TIFY/JAZ"/>
</dbReference>
<dbReference type="GO" id="GO:0005634">
    <property type="term" value="C:nucleus"/>
    <property type="evidence" value="ECO:0007669"/>
    <property type="project" value="UniProtKB-SubCell"/>
</dbReference>
<evidence type="ECO:0000256" key="1">
    <source>
        <dbReference type="ARBA" id="ARBA00008614"/>
    </source>
</evidence>
<feature type="region of interest" description="Disordered" evidence="3">
    <location>
        <begin position="1"/>
        <end position="24"/>
    </location>
</feature>
<dbReference type="InterPro" id="IPR010399">
    <property type="entry name" value="Tify_dom"/>
</dbReference>
<feature type="compositionally biased region" description="Low complexity" evidence="3">
    <location>
        <begin position="1"/>
        <end position="12"/>
    </location>
</feature>
<evidence type="ECO:0000256" key="2">
    <source>
        <dbReference type="RuleBase" id="RU369065"/>
    </source>
</evidence>
<dbReference type="EnsemblPlants" id="Kaladp0496s0005.1.v1.1">
    <property type="protein sequence ID" value="Kaladp0496s0005.1.v1.1"/>
    <property type="gene ID" value="Kaladp0496s0005.v1.1"/>
</dbReference>
<dbReference type="Proteomes" id="UP000594263">
    <property type="component" value="Unplaced"/>
</dbReference>
<dbReference type="PROSITE" id="PS51320">
    <property type="entry name" value="TIFY"/>
    <property type="match status" value="1"/>
</dbReference>
<dbReference type="Gramene" id="Kaladp0496s0005.1.v1.1">
    <property type="protein sequence ID" value="Kaladp0496s0005.1.v1.1"/>
    <property type="gene ID" value="Kaladp0496s0005.v1.1"/>
</dbReference>
<comment type="function">
    <text evidence="2">Repressor of jasmonate responses.</text>
</comment>
<dbReference type="GO" id="GO:2000022">
    <property type="term" value="P:regulation of jasmonic acid mediated signaling pathway"/>
    <property type="evidence" value="ECO:0007669"/>
    <property type="project" value="UniProtKB-UniRule"/>
</dbReference>